<dbReference type="RefSeq" id="WP_111183340.1">
    <property type="nucleotide sequence ID" value="NZ_POUD01000216.1"/>
</dbReference>
<name>A0A2W2E1G3_9ACTN</name>
<dbReference type="SUPFAM" id="SSF103247">
    <property type="entry name" value="TT1751-like"/>
    <property type="match status" value="1"/>
</dbReference>
<accession>A0A2W2E1G3</accession>
<proteinExistence type="predicted"/>
<dbReference type="Gene3D" id="3.30.310.70">
    <property type="entry name" value="TT1751-like domain"/>
    <property type="match status" value="1"/>
</dbReference>
<dbReference type="CDD" id="cd14797">
    <property type="entry name" value="DUF302"/>
    <property type="match status" value="1"/>
</dbReference>
<protein>
    <recommendedName>
        <fullName evidence="1">DUF302 domain-containing protein</fullName>
    </recommendedName>
</protein>
<gene>
    <name evidence="2" type="ORF">C1J01_35395</name>
</gene>
<dbReference type="Pfam" id="PF03625">
    <property type="entry name" value="DUF302"/>
    <property type="match status" value="1"/>
</dbReference>
<reference evidence="2 3" key="1">
    <citation type="submission" date="2018-01" db="EMBL/GenBank/DDBJ databases">
        <title>Draft genome sequence of Nonomuraea sp. KC333.</title>
        <authorList>
            <person name="Sahin N."/>
            <person name="Saygin H."/>
            <person name="Ay H."/>
        </authorList>
    </citation>
    <scope>NUCLEOTIDE SEQUENCE [LARGE SCALE GENOMIC DNA]</scope>
    <source>
        <strain evidence="2 3">KC333</strain>
    </source>
</reference>
<feature type="domain" description="DUF302" evidence="1">
    <location>
        <begin position="36"/>
        <end position="93"/>
    </location>
</feature>
<comment type="caution">
    <text evidence="2">The sequence shown here is derived from an EMBL/GenBank/DDBJ whole genome shotgun (WGS) entry which is preliminary data.</text>
</comment>
<evidence type="ECO:0000259" key="1">
    <source>
        <dbReference type="Pfam" id="PF03625"/>
    </source>
</evidence>
<sequence>MECVTRTASGSVEETVDRLKELITTRGLTLFAVIEHDVAAATVGLKMRPSKVVIFGNPKVGTPIMIASPLAALDLPLRMLVWQDSSGKTKVSHHIIGELKRRHGLTEEQGAALDALDDIAAAVAG</sequence>
<dbReference type="InterPro" id="IPR005180">
    <property type="entry name" value="DUF302"/>
</dbReference>
<dbReference type="Proteomes" id="UP000249304">
    <property type="component" value="Unassembled WGS sequence"/>
</dbReference>
<keyword evidence="3" id="KW-1185">Reference proteome</keyword>
<dbReference type="AlphaFoldDB" id="A0A2W2E1G3"/>
<organism evidence="2 3">
    <name type="scientific">Nonomuraea aridisoli</name>
    <dbReference type="NCBI Taxonomy" id="2070368"/>
    <lineage>
        <taxon>Bacteria</taxon>
        <taxon>Bacillati</taxon>
        <taxon>Actinomycetota</taxon>
        <taxon>Actinomycetes</taxon>
        <taxon>Streptosporangiales</taxon>
        <taxon>Streptosporangiaceae</taxon>
        <taxon>Nonomuraea</taxon>
    </lineage>
</organism>
<dbReference type="OrthoDB" id="9799367at2"/>
<dbReference type="InterPro" id="IPR035923">
    <property type="entry name" value="TT1751-like_sf"/>
</dbReference>
<dbReference type="PANTHER" id="PTHR38342">
    <property type="entry name" value="SLR5037 PROTEIN"/>
    <property type="match status" value="1"/>
</dbReference>
<evidence type="ECO:0000313" key="2">
    <source>
        <dbReference type="EMBL" id="PZG11105.1"/>
    </source>
</evidence>
<dbReference type="EMBL" id="POUD01000216">
    <property type="protein sequence ID" value="PZG11105.1"/>
    <property type="molecule type" value="Genomic_DNA"/>
</dbReference>
<dbReference type="PANTHER" id="PTHR38342:SF2">
    <property type="entry name" value="INNER MEMBRANE OR EXPORTED"/>
    <property type="match status" value="1"/>
</dbReference>
<evidence type="ECO:0000313" key="3">
    <source>
        <dbReference type="Proteomes" id="UP000249304"/>
    </source>
</evidence>